<comment type="caution">
    <text evidence="1">The sequence shown here is derived from an EMBL/GenBank/DDBJ whole genome shotgun (WGS) entry which is preliminary data.</text>
</comment>
<protein>
    <submittedName>
        <fullName evidence="1">Uncharacterized protein</fullName>
    </submittedName>
</protein>
<evidence type="ECO:0000313" key="2">
    <source>
        <dbReference type="Proteomes" id="UP000822476"/>
    </source>
</evidence>
<dbReference type="EMBL" id="JTDE01000119">
    <property type="protein sequence ID" value="KAF7262258.1"/>
    <property type="molecule type" value="Genomic_DNA"/>
</dbReference>
<keyword evidence="2" id="KW-1185">Reference proteome</keyword>
<dbReference type="AlphaFoldDB" id="A0A8S9ZCD1"/>
<sequence>MEQVNITSQLTHLSSLSFFWLHGSTLQDINSRGLEREKYSGRKPTEATMSCWLEFIRLHIGIFSAEQVVRDERCLQKISERIVQIRK</sequence>
<accession>A0A8S9ZCD1</accession>
<proteinExistence type="predicted"/>
<dbReference type="Proteomes" id="UP000822476">
    <property type="component" value="Unassembled WGS sequence"/>
</dbReference>
<gene>
    <name evidence="1" type="ORF">EG68_00429</name>
</gene>
<reference evidence="1" key="1">
    <citation type="submission" date="2019-07" db="EMBL/GenBank/DDBJ databases">
        <title>Annotation for the trematode Paragonimus miyazaki's.</title>
        <authorList>
            <person name="Choi Y.-J."/>
        </authorList>
    </citation>
    <scope>NUCLEOTIDE SEQUENCE</scope>
    <source>
        <strain evidence="1">Japan</strain>
    </source>
</reference>
<name>A0A8S9ZCD1_9TREM</name>
<organism evidence="1 2">
    <name type="scientific">Paragonimus skrjabini miyazakii</name>
    <dbReference type="NCBI Taxonomy" id="59628"/>
    <lineage>
        <taxon>Eukaryota</taxon>
        <taxon>Metazoa</taxon>
        <taxon>Spiralia</taxon>
        <taxon>Lophotrochozoa</taxon>
        <taxon>Platyhelminthes</taxon>
        <taxon>Trematoda</taxon>
        <taxon>Digenea</taxon>
        <taxon>Plagiorchiida</taxon>
        <taxon>Troglotremata</taxon>
        <taxon>Troglotrematidae</taxon>
        <taxon>Paragonimus</taxon>
    </lineage>
</organism>
<evidence type="ECO:0000313" key="1">
    <source>
        <dbReference type="EMBL" id="KAF7262258.1"/>
    </source>
</evidence>